<dbReference type="Proteomes" id="UP000683925">
    <property type="component" value="Unassembled WGS sequence"/>
</dbReference>
<gene>
    <name evidence="1" type="ORF">POCTA_138.1.T1130040</name>
</gene>
<organism evidence="1 2">
    <name type="scientific">Paramecium octaurelia</name>
    <dbReference type="NCBI Taxonomy" id="43137"/>
    <lineage>
        <taxon>Eukaryota</taxon>
        <taxon>Sar</taxon>
        <taxon>Alveolata</taxon>
        <taxon>Ciliophora</taxon>
        <taxon>Intramacronucleata</taxon>
        <taxon>Oligohymenophorea</taxon>
        <taxon>Peniculida</taxon>
        <taxon>Parameciidae</taxon>
        <taxon>Paramecium</taxon>
    </lineage>
</organism>
<comment type="caution">
    <text evidence="1">The sequence shown here is derived from an EMBL/GenBank/DDBJ whole genome shotgun (WGS) entry which is preliminary data.</text>
</comment>
<dbReference type="AlphaFoldDB" id="A0A8S1X446"/>
<protein>
    <submittedName>
        <fullName evidence="1">Uncharacterized protein</fullName>
    </submittedName>
</protein>
<evidence type="ECO:0000313" key="1">
    <source>
        <dbReference type="EMBL" id="CAD8196904.1"/>
    </source>
</evidence>
<sequence length="38" mass="4457">MLTVNNDWLMELEVLKEQAEALLHQLQSNSDSILMSRR</sequence>
<keyword evidence="2" id="KW-1185">Reference proteome</keyword>
<accession>A0A8S1X446</accession>
<dbReference type="EMBL" id="CAJJDP010000113">
    <property type="protein sequence ID" value="CAD8196904.1"/>
    <property type="molecule type" value="Genomic_DNA"/>
</dbReference>
<name>A0A8S1X446_PAROT</name>
<proteinExistence type="predicted"/>
<evidence type="ECO:0000313" key="2">
    <source>
        <dbReference type="Proteomes" id="UP000683925"/>
    </source>
</evidence>
<reference evidence="1" key="1">
    <citation type="submission" date="2021-01" db="EMBL/GenBank/DDBJ databases">
        <authorList>
            <consortium name="Genoscope - CEA"/>
            <person name="William W."/>
        </authorList>
    </citation>
    <scope>NUCLEOTIDE SEQUENCE</scope>
</reference>